<gene>
    <name evidence="3" type="ORF">E2562_037649</name>
</gene>
<evidence type="ECO:0000259" key="2">
    <source>
        <dbReference type="Pfam" id="PF03407"/>
    </source>
</evidence>
<dbReference type="Pfam" id="PF03407">
    <property type="entry name" value="Nucleotid_trans"/>
    <property type="match status" value="1"/>
</dbReference>
<feature type="transmembrane region" description="Helical" evidence="1">
    <location>
        <begin position="36"/>
        <end position="56"/>
    </location>
</feature>
<reference evidence="3 4" key="1">
    <citation type="submission" date="2019-11" db="EMBL/GenBank/DDBJ databases">
        <title>Whole genome sequence of Oryza granulata.</title>
        <authorList>
            <person name="Li W."/>
        </authorList>
    </citation>
    <scope>NUCLEOTIDE SEQUENCE [LARGE SCALE GENOMIC DNA]</scope>
    <source>
        <strain evidence="4">cv. Menghai</strain>
        <tissue evidence="3">Leaf</tissue>
    </source>
</reference>
<protein>
    <recommendedName>
        <fullName evidence="2">Nucleotide-diphospho-sugar transferase domain-containing protein</fullName>
    </recommendedName>
</protein>
<dbReference type="InterPro" id="IPR005069">
    <property type="entry name" value="Nucl-diP-sugar_transferase"/>
</dbReference>
<accession>A0A6G1CN80</accession>
<dbReference type="AlphaFoldDB" id="A0A6G1CN80"/>
<dbReference type="Proteomes" id="UP000479710">
    <property type="component" value="Unassembled WGS sequence"/>
</dbReference>
<evidence type="ECO:0000313" key="4">
    <source>
        <dbReference type="Proteomes" id="UP000479710"/>
    </source>
</evidence>
<comment type="caution">
    <text evidence="3">The sequence shown here is derived from an EMBL/GenBank/DDBJ whole genome shotgun (WGS) entry which is preliminary data.</text>
</comment>
<name>A0A6G1CN80_9ORYZ</name>
<organism evidence="3 4">
    <name type="scientific">Oryza meyeriana var. granulata</name>
    <dbReference type="NCBI Taxonomy" id="110450"/>
    <lineage>
        <taxon>Eukaryota</taxon>
        <taxon>Viridiplantae</taxon>
        <taxon>Streptophyta</taxon>
        <taxon>Embryophyta</taxon>
        <taxon>Tracheophyta</taxon>
        <taxon>Spermatophyta</taxon>
        <taxon>Magnoliopsida</taxon>
        <taxon>Liliopsida</taxon>
        <taxon>Poales</taxon>
        <taxon>Poaceae</taxon>
        <taxon>BOP clade</taxon>
        <taxon>Oryzoideae</taxon>
        <taxon>Oryzeae</taxon>
        <taxon>Oryzinae</taxon>
        <taxon>Oryza</taxon>
        <taxon>Oryza meyeriana</taxon>
    </lineage>
</organism>
<keyword evidence="1" id="KW-0812">Transmembrane</keyword>
<dbReference type="InterPro" id="IPR044821">
    <property type="entry name" value="At1g28695/At4g15970-like"/>
</dbReference>
<keyword evidence="1" id="KW-1133">Transmembrane helix</keyword>
<keyword evidence="4" id="KW-1185">Reference proteome</keyword>
<proteinExistence type="predicted"/>
<dbReference type="PANTHER" id="PTHR46038:SF13">
    <property type="entry name" value="GLYCOSYLTRANSFERASE"/>
    <property type="match status" value="1"/>
</dbReference>
<dbReference type="OrthoDB" id="621516at2759"/>
<dbReference type="EMBL" id="SPHZ02000009">
    <property type="protein sequence ID" value="KAF0901083.1"/>
    <property type="molecule type" value="Genomic_DNA"/>
</dbReference>
<sequence length="365" mass="41311">MPQLFSDDPSCLSSSPRSSENMACKVRGDTSRVLPVISFFLGAALTVAFVFLIATLDVNWRLSALASWNNGAQRAVTDEMRALSELTEVLRNASMDDKTVIMTSINRAYAAPGSLLELFLESFRLGEGTEPLLKHVLIVAMDPGALDRCRQVHPHCYLLRRPEGAVDYSDEKHFMTKDYLDMMWGRNLFQQTILQLGFNFLFTDIDIMWFRNPLRHIAITSDIAIANNYYNGDPESLRNRPNGGFLYVRAANRTVNFYRRWREARRQFPAGTNEQLVLERTQAELSRRAGVRMQFLDTAHCGGFCQLSRDMGRVCTLHANCCTGLANKVHDLAGVLRDWRNYTAAPAAARRRGGFGWTRPGKCIR</sequence>
<keyword evidence="1" id="KW-0472">Membrane</keyword>
<dbReference type="PANTHER" id="PTHR46038">
    <property type="entry name" value="EXPRESSED PROTEIN-RELATED"/>
    <property type="match status" value="1"/>
</dbReference>
<feature type="domain" description="Nucleotide-diphospho-sugar transferase" evidence="2">
    <location>
        <begin position="132"/>
        <end position="332"/>
    </location>
</feature>
<evidence type="ECO:0000313" key="3">
    <source>
        <dbReference type="EMBL" id="KAF0901083.1"/>
    </source>
</evidence>
<evidence type="ECO:0000256" key="1">
    <source>
        <dbReference type="SAM" id="Phobius"/>
    </source>
</evidence>